<feature type="domain" description="PilZ" evidence="1">
    <location>
        <begin position="3"/>
        <end position="105"/>
    </location>
</feature>
<dbReference type="InterPro" id="IPR009875">
    <property type="entry name" value="PilZ_domain"/>
</dbReference>
<dbReference type="RefSeq" id="WP_106893598.1">
    <property type="nucleotide sequence ID" value="NZ_CP027860.1"/>
</dbReference>
<proteinExistence type="predicted"/>
<dbReference type="EMBL" id="CP027860">
    <property type="protein sequence ID" value="AVP99682.1"/>
    <property type="molecule type" value="Genomic_DNA"/>
</dbReference>
<accession>A0A2P1PXW9</accession>
<name>A0A2P1PXW9_9GAMM</name>
<evidence type="ECO:0000259" key="1">
    <source>
        <dbReference type="Pfam" id="PF07238"/>
    </source>
</evidence>
<dbReference type="Pfam" id="PF07238">
    <property type="entry name" value="PilZ"/>
    <property type="match status" value="1"/>
</dbReference>
<dbReference type="Gene3D" id="2.40.10.220">
    <property type="entry name" value="predicted glycosyltransferase like domains"/>
    <property type="match status" value="1"/>
</dbReference>
<protein>
    <submittedName>
        <fullName evidence="2">Pilus assembly protein PilZ</fullName>
    </submittedName>
</protein>
<organism evidence="2 3">
    <name type="scientific">Ahniella affigens</name>
    <dbReference type="NCBI Taxonomy" id="2021234"/>
    <lineage>
        <taxon>Bacteria</taxon>
        <taxon>Pseudomonadati</taxon>
        <taxon>Pseudomonadota</taxon>
        <taxon>Gammaproteobacteria</taxon>
        <taxon>Lysobacterales</taxon>
        <taxon>Rhodanobacteraceae</taxon>
        <taxon>Ahniella</taxon>
    </lineage>
</organism>
<sequence>MEHRRSKRRSVENAIPVINTMTGQVLGQVGNLSVDGLMLIANKPVKSNALYQLSFHIEDSRGLPVAIEMGCHEQWSEVAQTGQFWAGFRIIDIAARDLDLLAAWVDNEG</sequence>
<evidence type="ECO:0000313" key="3">
    <source>
        <dbReference type="Proteomes" id="UP000241074"/>
    </source>
</evidence>
<dbReference type="OrthoDB" id="5625505at2"/>
<dbReference type="Proteomes" id="UP000241074">
    <property type="component" value="Chromosome"/>
</dbReference>
<evidence type="ECO:0000313" key="2">
    <source>
        <dbReference type="EMBL" id="AVP99682.1"/>
    </source>
</evidence>
<dbReference type="AlphaFoldDB" id="A0A2P1PXW9"/>
<dbReference type="KEGG" id="xba:C7S18_22010"/>
<dbReference type="GO" id="GO:0035438">
    <property type="term" value="F:cyclic-di-GMP binding"/>
    <property type="evidence" value="ECO:0007669"/>
    <property type="project" value="InterPro"/>
</dbReference>
<reference evidence="2 3" key="2">
    <citation type="submission" date="2018-03" db="EMBL/GenBank/DDBJ databases">
        <authorList>
            <person name="Keele B.F."/>
        </authorList>
    </citation>
    <scope>NUCLEOTIDE SEQUENCE [LARGE SCALE GENOMIC DNA]</scope>
    <source>
        <strain evidence="2 3">D13</strain>
    </source>
</reference>
<keyword evidence="3" id="KW-1185">Reference proteome</keyword>
<reference evidence="2 3" key="1">
    <citation type="submission" date="2018-03" db="EMBL/GenBank/DDBJ databases">
        <title>Ahniella affigens gen. nov., sp. nov., a gammaproteobacterium isolated from sandy soil near a stream.</title>
        <authorList>
            <person name="Ko Y."/>
            <person name="Kim J.-H."/>
        </authorList>
    </citation>
    <scope>NUCLEOTIDE SEQUENCE [LARGE SCALE GENOMIC DNA]</scope>
    <source>
        <strain evidence="2 3">D13</strain>
    </source>
</reference>
<gene>
    <name evidence="2" type="ORF">C7S18_22010</name>
</gene>